<accession>A0A852SKB5</accession>
<evidence type="ECO:0000313" key="2">
    <source>
        <dbReference type="Proteomes" id="UP000549913"/>
    </source>
</evidence>
<protein>
    <recommendedName>
        <fullName evidence="3">Galactosyltransferase C-terminal domain-containing protein</fullName>
    </recommendedName>
</protein>
<reference evidence="1 2" key="1">
    <citation type="submission" date="2020-07" db="EMBL/GenBank/DDBJ databases">
        <title>Sequencing the genomes of 1000 actinobacteria strains.</title>
        <authorList>
            <person name="Klenk H.-P."/>
        </authorList>
    </citation>
    <scope>NUCLEOTIDE SEQUENCE [LARGE SCALE GENOMIC DNA]</scope>
    <source>
        <strain evidence="1 2">DSM 26474</strain>
    </source>
</reference>
<dbReference type="AlphaFoldDB" id="A0A852SKB5"/>
<dbReference type="RefSeq" id="WP_179546645.1">
    <property type="nucleotide sequence ID" value="NZ_BSEW01000001.1"/>
</dbReference>
<proteinExistence type="predicted"/>
<organism evidence="1 2">
    <name type="scientific">Herbiconiux flava</name>
    <dbReference type="NCBI Taxonomy" id="881268"/>
    <lineage>
        <taxon>Bacteria</taxon>
        <taxon>Bacillati</taxon>
        <taxon>Actinomycetota</taxon>
        <taxon>Actinomycetes</taxon>
        <taxon>Micrococcales</taxon>
        <taxon>Microbacteriaceae</taxon>
        <taxon>Herbiconiux</taxon>
    </lineage>
</organism>
<dbReference type="EMBL" id="JACCBM010000001">
    <property type="protein sequence ID" value="NYD69285.1"/>
    <property type="molecule type" value="Genomic_DNA"/>
</dbReference>
<gene>
    <name evidence="1" type="ORF">BJ984_000443</name>
</gene>
<evidence type="ECO:0008006" key="3">
    <source>
        <dbReference type="Google" id="ProtNLM"/>
    </source>
</evidence>
<dbReference type="InterPro" id="IPR029044">
    <property type="entry name" value="Nucleotide-diphossugar_trans"/>
</dbReference>
<comment type="caution">
    <text evidence="1">The sequence shown here is derived from an EMBL/GenBank/DDBJ whole genome shotgun (WGS) entry which is preliminary data.</text>
</comment>
<evidence type="ECO:0000313" key="1">
    <source>
        <dbReference type="EMBL" id="NYD69285.1"/>
    </source>
</evidence>
<dbReference type="SUPFAM" id="SSF53448">
    <property type="entry name" value="Nucleotide-diphospho-sugar transferases"/>
    <property type="match status" value="1"/>
</dbReference>
<name>A0A852SKB5_9MICO</name>
<sequence>MVTIVIPWRPQPSRLAAFDAVVAWYREELGDVPVLIVDSDDDVFNLARCRNLGVGRLADPEEVVVIGDADTIPEGGALREAIAAAATSGRVHLPYTEYRWLGAAGTAQHAAGIPLADCDHEVVRGACSGVYVTTPATWASHGGQDERFRGWGFEDAAWHVAHETLLGEPPRRHEGRVFALHHVAELREGPNYEANAALMARYRAAATLPAEMRRLLTGDAEAHSQPEAQPVE</sequence>
<dbReference type="Proteomes" id="UP000549913">
    <property type="component" value="Unassembled WGS sequence"/>
</dbReference>
<keyword evidence="2" id="KW-1185">Reference proteome</keyword>
<dbReference type="Gene3D" id="3.90.550.10">
    <property type="entry name" value="Spore Coat Polysaccharide Biosynthesis Protein SpsA, Chain A"/>
    <property type="match status" value="1"/>
</dbReference>